<dbReference type="AlphaFoldDB" id="A0A1X9LKK7"/>
<evidence type="ECO:0000313" key="1">
    <source>
        <dbReference type="EMBL" id="ARJ05657.1"/>
    </source>
</evidence>
<evidence type="ECO:0000313" key="2">
    <source>
        <dbReference type="Proteomes" id="UP000192775"/>
    </source>
</evidence>
<dbReference type="EMBL" id="CP020715">
    <property type="protein sequence ID" value="ARJ05657.1"/>
    <property type="molecule type" value="Genomic_DNA"/>
</dbReference>
<protein>
    <submittedName>
        <fullName evidence="1">Uncharacterized protein</fullName>
    </submittedName>
</protein>
<dbReference type="Proteomes" id="UP000192775">
    <property type="component" value="Chromosome"/>
</dbReference>
<dbReference type="NCBIfam" id="TIGR01167">
    <property type="entry name" value="LPXTG_anchor"/>
    <property type="match status" value="1"/>
</dbReference>
<proteinExistence type="predicted"/>
<sequence length="74" mass="7302">MRVRILTGVFALAAFLGLGAGAASAASTTEPADQPVLAQTGADFTPMLVTAGILLLVAGVAVVVAKFTAAKSSR</sequence>
<dbReference type="RefSeq" id="WP_085019795.1">
    <property type="nucleotide sequence ID" value="NZ_BMHD01000001.1"/>
</dbReference>
<dbReference type="KEGG" id="cphy:B5808_10805"/>
<accession>A0A1X9LKK7</accession>
<gene>
    <name evidence="1" type="ORF">B5808_10805</name>
</gene>
<organism evidence="1 2">
    <name type="scientific">Cnuibacter physcomitrellae</name>
    <dbReference type="NCBI Taxonomy" id="1619308"/>
    <lineage>
        <taxon>Bacteria</taxon>
        <taxon>Bacillati</taxon>
        <taxon>Actinomycetota</taxon>
        <taxon>Actinomycetes</taxon>
        <taxon>Micrococcales</taxon>
        <taxon>Microbacteriaceae</taxon>
        <taxon>Cnuibacter</taxon>
    </lineage>
</organism>
<keyword evidence="2" id="KW-1185">Reference proteome</keyword>
<name>A0A1X9LKK7_9MICO</name>
<reference evidence="1 2" key="1">
    <citation type="submission" date="2017-04" db="EMBL/GenBank/DDBJ databases">
        <authorList>
            <person name="Afonso C.L."/>
            <person name="Miller P.J."/>
            <person name="Scott M.A."/>
            <person name="Spackman E."/>
            <person name="Goraichik I."/>
            <person name="Dimitrov K.M."/>
            <person name="Suarez D.L."/>
            <person name="Swayne D.E."/>
        </authorList>
    </citation>
    <scope>NUCLEOTIDE SEQUENCE [LARGE SCALE GENOMIC DNA]</scope>
    <source>
        <strain evidence="2">XA(T)</strain>
    </source>
</reference>